<evidence type="ECO:0000313" key="3">
    <source>
        <dbReference type="Proteomes" id="UP000708208"/>
    </source>
</evidence>
<proteinExistence type="predicted"/>
<feature type="non-terminal residue" evidence="2">
    <location>
        <position position="219"/>
    </location>
</feature>
<gene>
    <name evidence="2" type="ORF">AFUS01_LOCUS24664</name>
</gene>
<dbReference type="Proteomes" id="UP000708208">
    <property type="component" value="Unassembled WGS sequence"/>
</dbReference>
<reference evidence="2" key="1">
    <citation type="submission" date="2021-06" db="EMBL/GenBank/DDBJ databases">
        <authorList>
            <person name="Hodson N. C."/>
            <person name="Mongue J. A."/>
            <person name="Jaron S. K."/>
        </authorList>
    </citation>
    <scope>NUCLEOTIDE SEQUENCE</scope>
</reference>
<dbReference type="EMBL" id="CAJVCH010310417">
    <property type="protein sequence ID" value="CAG7786080.1"/>
    <property type="molecule type" value="Genomic_DNA"/>
</dbReference>
<comment type="caution">
    <text evidence="2">The sequence shown here is derived from an EMBL/GenBank/DDBJ whole genome shotgun (WGS) entry which is preliminary data.</text>
</comment>
<feature type="chain" id="PRO_5035266529" description="Secreted protein" evidence="1">
    <location>
        <begin position="19"/>
        <end position="219"/>
    </location>
</feature>
<sequence length="219" mass="24176">SNLVTFLVIGCVVTFGLAFPSNPSPKGVAQVAETVVKVPLEGVLRFFDCIGPMQVAEAIRTILIGLRQNNIDSSLFRGYIKGVDNPRNYTLGDGLQGNGSFLCGDLWEGELTFLKFGNGTNGTCVLGGDQTFLRNSLLNGHQYLLCDGILSENYVQFFDGLFKLHWAPNATESAMDFDFGPLGDSRITFRRGKNSLQIILQFPWNLTITFNFGRTFNQQ</sequence>
<evidence type="ECO:0000256" key="1">
    <source>
        <dbReference type="SAM" id="SignalP"/>
    </source>
</evidence>
<organism evidence="2 3">
    <name type="scientific">Allacma fusca</name>
    <dbReference type="NCBI Taxonomy" id="39272"/>
    <lineage>
        <taxon>Eukaryota</taxon>
        <taxon>Metazoa</taxon>
        <taxon>Ecdysozoa</taxon>
        <taxon>Arthropoda</taxon>
        <taxon>Hexapoda</taxon>
        <taxon>Collembola</taxon>
        <taxon>Symphypleona</taxon>
        <taxon>Sminthuridae</taxon>
        <taxon>Allacma</taxon>
    </lineage>
</organism>
<dbReference type="AlphaFoldDB" id="A0A8J2KG75"/>
<protein>
    <recommendedName>
        <fullName evidence="4">Secreted protein</fullName>
    </recommendedName>
</protein>
<keyword evidence="3" id="KW-1185">Reference proteome</keyword>
<feature type="signal peptide" evidence="1">
    <location>
        <begin position="1"/>
        <end position="18"/>
    </location>
</feature>
<name>A0A8J2KG75_9HEXA</name>
<evidence type="ECO:0008006" key="4">
    <source>
        <dbReference type="Google" id="ProtNLM"/>
    </source>
</evidence>
<accession>A0A8J2KG75</accession>
<keyword evidence="1" id="KW-0732">Signal</keyword>
<evidence type="ECO:0000313" key="2">
    <source>
        <dbReference type="EMBL" id="CAG7786080.1"/>
    </source>
</evidence>